<evidence type="ECO:0000313" key="3">
    <source>
        <dbReference type="EMBL" id="VAX00967.1"/>
    </source>
</evidence>
<dbReference type="SUPFAM" id="SSF48295">
    <property type="entry name" value="TrpR-like"/>
    <property type="match status" value="1"/>
</dbReference>
<evidence type="ECO:0008006" key="4">
    <source>
        <dbReference type="Google" id="ProtNLM"/>
    </source>
</evidence>
<dbReference type="Pfam" id="PF01797">
    <property type="entry name" value="Y1_Tnp"/>
    <property type="match status" value="1"/>
</dbReference>
<dbReference type="EMBL" id="UOFR01000080">
    <property type="protein sequence ID" value="VAX00967.1"/>
    <property type="molecule type" value="Genomic_DNA"/>
</dbReference>
<dbReference type="GO" id="GO:0043565">
    <property type="term" value="F:sequence-specific DNA binding"/>
    <property type="evidence" value="ECO:0007669"/>
    <property type="project" value="InterPro"/>
</dbReference>
<dbReference type="InterPro" id="IPR010921">
    <property type="entry name" value="Trp_repressor/repl_initiator"/>
</dbReference>
<dbReference type="GO" id="GO:0005524">
    <property type="term" value="F:ATP binding"/>
    <property type="evidence" value="ECO:0007669"/>
    <property type="project" value="InterPro"/>
</dbReference>
<dbReference type="PANTHER" id="PTHR34322">
    <property type="entry name" value="TRANSPOSASE, Y1_TNP DOMAIN-CONTAINING"/>
    <property type="match status" value="1"/>
</dbReference>
<dbReference type="Gene3D" id="1.10.1750.10">
    <property type="match status" value="1"/>
</dbReference>
<dbReference type="GO" id="GO:0006275">
    <property type="term" value="P:regulation of DNA replication"/>
    <property type="evidence" value="ECO:0007669"/>
    <property type="project" value="InterPro"/>
</dbReference>
<dbReference type="PANTHER" id="PTHR34322:SF2">
    <property type="entry name" value="TRANSPOSASE IS200-LIKE DOMAIN-CONTAINING PROTEIN"/>
    <property type="match status" value="1"/>
</dbReference>
<dbReference type="InterPro" id="IPR013159">
    <property type="entry name" value="DnaA_C"/>
</dbReference>
<dbReference type="Gene3D" id="3.30.70.1290">
    <property type="entry name" value="Transposase IS200-like"/>
    <property type="match status" value="1"/>
</dbReference>
<gene>
    <name evidence="3" type="ORF">MNBD_GAMMA21-1113</name>
</gene>
<dbReference type="SMART" id="SM01321">
    <property type="entry name" value="Y1_Tnp"/>
    <property type="match status" value="1"/>
</dbReference>
<reference evidence="3" key="1">
    <citation type="submission" date="2018-06" db="EMBL/GenBank/DDBJ databases">
        <authorList>
            <person name="Zhirakovskaya E."/>
        </authorList>
    </citation>
    <scope>NUCLEOTIDE SEQUENCE</scope>
</reference>
<feature type="domain" description="Chromosomal replication initiator DnaA C-terminal" evidence="1">
    <location>
        <begin position="238"/>
        <end position="306"/>
    </location>
</feature>
<evidence type="ECO:0000259" key="2">
    <source>
        <dbReference type="SMART" id="SM01321"/>
    </source>
</evidence>
<proteinExistence type="predicted"/>
<dbReference type="GO" id="GO:0006313">
    <property type="term" value="P:DNA transposition"/>
    <property type="evidence" value="ECO:0007669"/>
    <property type="project" value="InterPro"/>
</dbReference>
<dbReference type="InterPro" id="IPR002686">
    <property type="entry name" value="Transposase_17"/>
</dbReference>
<dbReference type="SUPFAM" id="SSF143422">
    <property type="entry name" value="Transposase IS200-like"/>
    <property type="match status" value="1"/>
</dbReference>
<accession>A0A3B1B786</accession>
<organism evidence="3">
    <name type="scientific">hydrothermal vent metagenome</name>
    <dbReference type="NCBI Taxonomy" id="652676"/>
    <lineage>
        <taxon>unclassified sequences</taxon>
        <taxon>metagenomes</taxon>
        <taxon>ecological metagenomes</taxon>
    </lineage>
</organism>
<feature type="domain" description="Transposase IS200-like" evidence="2">
    <location>
        <begin position="1"/>
        <end position="108"/>
    </location>
</feature>
<dbReference type="AlphaFoldDB" id="A0A3B1B786"/>
<dbReference type="InterPro" id="IPR036515">
    <property type="entry name" value="Transposase_17_sf"/>
</dbReference>
<dbReference type="GO" id="GO:0004803">
    <property type="term" value="F:transposase activity"/>
    <property type="evidence" value="ECO:0007669"/>
    <property type="project" value="InterPro"/>
</dbReference>
<sequence>MMGRGLERRNIFSNDEDKTDFLERLGIGLAQTQCQCLAFAMMSNHYHLLIRVESTPLSRLMSKLLSGYATQYNRRNNRSGYVFQNRFKSILCDADSYLLELIRYIHLNPIKANMLESITMLDRYPWTGHAGLMGHHIQSWQDRNSVWKLFSPQRARARALYKRFMVDGATKNITQDLSGGGLVRSYSGWDSVHLMRKEHEVRIGDERILGNSHFVETVLQDDRLSINRKSDWHVKGWDIKTLVNAVCTHFSVNPLEITHKGRQNSLSIVKSLVCYWGTQELGLSSTEIARCLNVSQPTISKAVKRGLQYSQAHTINLETIING</sequence>
<evidence type="ECO:0000259" key="1">
    <source>
        <dbReference type="SMART" id="SM00760"/>
    </source>
</evidence>
<protein>
    <recommendedName>
        <fullName evidence="4">Transposase IS200-like domain-containing protein</fullName>
    </recommendedName>
</protein>
<dbReference type="GO" id="GO:0006270">
    <property type="term" value="P:DNA replication initiation"/>
    <property type="evidence" value="ECO:0007669"/>
    <property type="project" value="InterPro"/>
</dbReference>
<dbReference type="SMART" id="SM00760">
    <property type="entry name" value="Bac_DnaA_C"/>
    <property type="match status" value="1"/>
</dbReference>
<name>A0A3B1B786_9ZZZZ</name>